<dbReference type="STRING" id="75743.A0A401PJK1"/>
<evidence type="ECO:0000259" key="6">
    <source>
        <dbReference type="Pfam" id="PF18876"/>
    </source>
</evidence>
<dbReference type="PANTHER" id="PTHR10528">
    <property type="entry name" value="AF4/FMR2 FAMILY MEMBER"/>
    <property type="match status" value="1"/>
</dbReference>
<feature type="domain" description="AF4/FMR2 C-terminal homology" evidence="6">
    <location>
        <begin position="71"/>
        <end position="272"/>
    </location>
</feature>
<dbReference type="GO" id="GO:0010468">
    <property type="term" value="P:regulation of gene expression"/>
    <property type="evidence" value="ECO:0007669"/>
    <property type="project" value="InterPro"/>
</dbReference>
<dbReference type="AlphaFoldDB" id="A0A401PJK1"/>
<proteinExistence type="inferred from homology"/>
<evidence type="ECO:0000256" key="4">
    <source>
        <dbReference type="ARBA" id="ARBA00023242"/>
    </source>
</evidence>
<evidence type="ECO:0000313" key="7">
    <source>
        <dbReference type="EMBL" id="GCB73268.1"/>
    </source>
</evidence>
<comment type="caution">
    <text evidence="7">The sequence shown here is derived from an EMBL/GenBank/DDBJ whole genome shotgun (WGS) entry which is preliminary data.</text>
</comment>
<dbReference type="OrthoDB" id="6382204at2759"/>
<feature type="non-terminal residue" evidence="7">
    <location>
        <position position="1"/>
    </location>
</feature>
<gene>
    <name evidence="7" type="ORF">scyTo_0002445</name>
</gene>
<dbReference type="PANTHER" id="PTHR10528:SF16">
    <property type="entry name" value="AF4_FMR2 FAMILY MEMBER 3"/>
    <property type="match status" value="1"/>
</dbReference>
<evidence type="ECO:0000256" key="5">
    <source>
        <dbReference type="SAM" id="MobiDB-lite"/>
    </source>
</evidence>
<name>A0A401PJK1_SCYTO</name>
<evidence type="ECO:0000256" key="1">
    <source>
        <dbReference type="ARBA" id="ARBA00004123"/>
    </source>
</evidence>
<evidence type="ECO:0000313" key="8">
    <source>
        <dbReference type="Proteomes" id="UP000288216"/>
    </source>
</evidence>
<dbReference type="InterPro" id="IPR007797">
    <property type="entry name" value="AF4/FMR2"/>
</dbReference>
<evidence type="ECO:0000256" key="3">
    <source>
        <dbReference type="ARBA" id="ARBA00022553"/>
    </source>
</evidence>
<comment type="subcellular location">
    <subcellularLocation>
        <location evidence="1">Nucleus</location>
    </subcellularLocation>
</comment>
<organism evidence="7 8">
    <name type="scientific">Scyliorhinus torazame</name>
    <name type="common">Cloudy catshark</name>
    <name type="synonym">Catulus torazame</name>
    <dbReference type="NCBI Taxonomy" id="75743"/>
    <lineage>
        <taxon>Eukaryota</taxon>
        <taxon>Metazoa</taxon>
        <taxon>Chordata</taxon>
        <taxon>Craniata</taxon>
        <taxon>Vertebrata</taxon>
        <taxon>Chondrichthyes</taxon>
        <taxon>Elasmobranchii</taxon>
        <taxon>Galeomorphii</taxon>
        <taxon>Galeoidea</taxon>
        <taxon>Carcharhiniformes</taxon>
        <taxon>Scyliorhinidae</taxon>
        <taxon>Scyliorhinus</taxon>
    </lineage>
</organism>
<keyword evidence="4" id="KW-0539">Nucleus</keyword>
<dbReference type="EMBL" id="BFAA01000614">
    <property type="protein sequence ID" value="GCB73268.1"/>
    <property type="molecule type" value="Genomic_DNA"/>
</dbReference>
<dbReference type="GO" id="GO:0032783">
    <property type="term" value="C:super elongation complex"/>
    <property type="evidence" value="ECO:0007669"/>
    <property type="project" value="TreeGrafter"/>
</dbReference>
<evidence type="ECO:0000256" key="2">
    <source>
        <dbReference type="ARBA" id="ARBA00007354"/>
    </source>
</evidence>
<accession>A0A401PJK1</accession>
<keyword evidence="8" id="KW-1185">Reference proteome</keyword>
<reference evidence="7 8" key="1">
    <citation type="journal article" date="2018" name="Nat. Ecol. Evol.">
        <title>Shark genomes provide insights into elasmobranch evolution and the origin of vertebrates.</title>
        <authorList>
            <person name="Hara Y"/>
            <person name="Yamaguchi K"/>
            <person name="Onimaru K"/>
            <person name="Kadota M"/>
            <person name="Koyanagi M"/>
            <person name="Keeley SD"/>
            <person name="Tatsumi K"/>
            <person name="Tanaka K"/>
            <person name="Motone F"/>
            <person name="Kageyama Y"/>
            <person name="Nozu R"/>
            <person name="Adachi N"/>
            <person name="Nishimura O"/>
            <person name="Nakagawa R"/>
            <person name="Tanegashima C"/>
            <person name="Kiyatake I"/>
            <person name="Matsumoto R"/>
            <person name="Murakumo K"/>
            <person name="Nishida K"/>
            <person name="Terakita A"/>
            <person name="Kuratani S"/>
            <person name="Sato K"/>
            <person name="Hyodo S Kuraku.S."/>
        </authorList>
    </citation>
    <scope>NUCLEOTIDE SEQUENCE [LARGE SCALE GENOMIC DNA]</scope>
</reference>
<dbReference type="Pfam" id="PF18876">
    <property type="entry name" value="AFF4_CHD"/>
    <property type="match status" value="1"/>
</dbReference>
<comment type="similarity">
    <text evidence="2">Belongs to the AF4 family.</text>
</comment>
<dbReference type="Proteomes" id="UP000288216">
    <property type="component" value="Unassembled WGS sequence"/>
</dbReference>
<feature type="compositionally biased region" description="Low complexity" evidence="5">
    <location>
        <begin position="26"/>
        <end position="37"/>
    </location>
</feature>
<keyword evidence="3" id="KW-0597">Phosphoprotein</keyword>
<protein>
    <recommendedName>
        <fullName evidence="6">AF4/FMR2 C-terminal homology domain-containing protein</fullName>
    </recommendedName>
</protein>
<dbReference type="InterPro" id="IPR043640">
    <property type="entry name" value="AF4/FMR2_CHD"/>
</dbReference>
<sequence>LPKLIALFMMQKGLHVNSESNLSNRPPKASSSLSASKGQKDVWRPRLVFDENLNTLKTFTTLELFDLCLHRQQNADYYLQEAKRKKHKADAVMEKFEKAVNYIDAALSFIECGNAMEHGPLEAKSPYMMYSETVELIRYAVRLKTHSGATATQADKQLAALCYRCLALLYWRMFRLKRDNAVKYSKALINYFKCNRKEVLNSSIAHAAVHQKDLCQNCSQSLKFKHTNHCCNFKLKERIHQLAANHVYITNSILYSYDYWEIADKLTKENKGATGD</sequence>
<feature type="region of interest" description="Disordered" evidence="5">
    <location>
        <begin position="18"/>
        <end position="37"/>
    </location>
</feature>